<organism evidence="3 4">
    <name type="scientific">Paenimyroides marinum</name>
    <dbReference type="NCBI Taxonomy" id="1159016"/>
    <lineage>
        <taxon>Bacteria</taxon>
        <taxon>Pseudomonadati</taxon>
        <taxon>Bacteroidota</taxon>
        <taxon>Flavobacteriia</taxon>
        <taxon>Flavobacteriales</taxon>
        <taxon>Flavobacteriaceae</taxon>
        <taxon>Paenimyroides</taxon>
    </lineage>
</organism>
<dbReference type="InterPro" id="IPR022385">
    <property type="entry name" value="Rhs_assc_core"/>
</dbReference>
<accession>A0A1H6JDB1</accession>
<dbReference type="PANTHER" id="PTHR32305">
    <property type="match status" value="1"/>
</dbReference>
<dbReference type="RefSeq" id="WP_091095840.1">
    <property type="nucleotide sequence ID" value="NZ_FNXE01000003.1"/>
</dbReference>
<dbReference type="InterPro" id="IPR045619">
    <property type="entry name" value="DUF6443"/>
</dbReference>
<dbReference type="Proteomes" id="UP000199634">
    <property type="component" value="Unassembled WGS sequence"/>
</dbReference>
<sequence>MKTRDLFTVFMLCTGALGFAQTATQNYTIETIYKEGRNPSGNYTPNAGDFVTVTYYDGLGRPIQQIQKNASPVDNKNVITHIEYEKNIGQTRQYLPYTATGGNTNYISDAKQQTLDYYTTYNEYTENPYSETRYEAAPNGRVTEEGAPGYDWSISVYEGYGVPQDERNTIRYTYAFNTATEVKKFDVVSSWNATRELYTNTIAQNGNYPANSLKKTITKNENWKSADGKNNTTEEFTGADGKAVLKRTYNAGVAHDTYYVYDFYGNLAYVIPPLANGSVTTTNLNNLCYQYLYDDKNRLVEKKLPQKGWEFIVYDKADRIVMTGPVNNPFSTSATPGWIVTKYDNMGRTLYTGYYSGHTVTSANRKAIKTTIYAQADNNEAKTTANTTINGITTRYTNSKFPTAINLLTVNYYDNYDFPNAPSSFPAVQGVTPVQSVKGLATGSWTRVVTTPSEQKADVSYTLYNSKYQPLRTYTANYLGGYIQTDNVLTFKGVPTKTITTQKKDAAATVLTVTNNYTYDHRERLKTHTQQINGGTAKLIAENTYDELGVLITKKVGNTTAVPLQKVDYTYNIRGWLTGINNPDYYHEDTENDLFDFKINYIGGAGEGRYQYNGNIHDVISRTKTDNVIRGYAHYYDDLNRLVQAKGLYYEKGGWMMGVNEDESYGEALSYDKNGNILTVNRSGELVSGQPVEIDDLTYTYTANQLQTVTDATNNPSGFNDGNTTGADYTYDTFGNLKTDKNKGITGIVYNHLNLPVEITLAAGKINYTYDATGNKVKKVVTPTSGTVQTTDYLYGFQYLNGVLQFFPHAEGYVKPNGTNSYLYVYQYKDHLGNVRLSYADCDGNGTINPATEILEENNYYPFGLQHQGYNDIANSNRSEAAEQYKYNGKEYEDSFGLNMYEYGARNYDPAVGRFFNMDNYAEKFLDMTPYQYAGNTPTYFIDENGEYIYVYDKGIKYKFDNGTLYAPAEDGGWEEHTPAAGSFLDSVFTELKSMYEFSTGGSGGGNGEAGNSFSSWFIGLFNNDNINAYIKQESSKAKMKGAFEQNGFVYLDFETIEKRAKAYTTNAKFEQIDLFLVIAHELAHALSYNLINEKVRKAEWFKVPGQTIIIDEFFAVGIENYFRAERQSTPIRTHYLGKGFDDTTFQKSRIYDQNKNTGQFEMTTQALNIFNNYKKSLQHKGIQWKD</sequence>
<dbReference type="PANTHER" id="PTHR32305:SF15">
    <property type="entry name" value="PROTEIN RHSA-RELATED"/>
    <property type="match status" value="1"/>
</dbReference>
<name>A0A1H6JDB1_9FLAO</name>
<dbReference type="STRING" id="1159016.SAMN02927937_00435"/>
<protein>
    <submittedName>
        <fullName evidence="3">RHS repeat-associated core domain-containing protein</fullName>
    </submittedName>
</protein>
<feature type="signal peptide" evidence="1">
    <location>
        <begin position="1"/>
        <end position="20"/>
    </location>
</feature>
<dbReference type="AlphaFoldDB" id="A0A1H6JDB1"/>
<proteinExistence type="predicted"/>
<dbReference type="InterPro" id="IPR050708">
    <property type="entry name" value="T6SS_VgrG/RHS"/>
</dbReference>
<feature type="chain" id="PRO_5011451214" evidence="1">
    <location>
        <begin position="21"/>
        <end position="1187"/>
    </location>
</feature>
<keyword evidence="1" id="KW-0732">Signal</keyword>
<evidence type="ECO:0000313" key="4">
    <source>
        <dbReference type="Proteomes" id="UP000199634"/>
    </source>
</evidence>
<gene>
    <name evidence="3" type="ORF">SAMN02927937_00435</name>
</gene>
<keyword evidence="4" id="KW-1185">Reference proteome</keyword>
<feature type="domain" description="DUF6443" evidence="2">
    <location>
        <begin position="40"/>
        <end position="155"/>
    </location>
</feature>
<dbReference type="NCBIfam" id="TIGR03696">
    <property type="entry name" value="Rhs_assc_core"/>
    <property type="match status" value="1"/>
</dbReference>
<dbReference type="Pfam" id="PF20041">
    <property type="entry name" value="DUF6443"/>
    <property type="match status" value="1"/>
</dbReference>
<dbReference type="EMBL" id="FNXE01000003">
    <property type="protein sequence ID" value="SEH60190.1"/>
    <property type="molecule type" value="Genomic_DNA"/>
</dbReference>
<dbReference type="Gene3D" id="2.180.10.10">
    <property type="entry name" value="RHS repeat-associated core"/>
    <property type="match status" value="1"/>
</dbReference>
<dbReference type="OrthoDB" id="2972467at2"/>
<evidence type="ECO:0000313" key="3">
    <source>
        <dbReference type="EMBL" id="SEH60190.1"/>
    </source>
</evidence>
<reference evidence="3 4" key="1">
    <citation type="submission" date="2016-10" db="EMBL/GenBank/DDBJ databases">
        <authorList>
            <person name="de Groot N.N."/>
        </authorList>
    </citation>
    <scope>NUCLEOTIDE SEQUENCE [LARGE SCALE GENOMIC DNA]</scope>
    <source>
        <strain evidence="3 4">CGMCC 1.10825</strain>
    </source>
</reference>
<evidence type="ECO:0000256" key="1">
    <source>
        <dbReference type="SAM" id="SignalP"/>
    </source>
</evidence>
<evidence type="ECO:0000259" key="2">
    <source>
        <dbReference type="Pfam" id="PF20041"/>
    </source>
</evidence>